<name>A0A0E0HWD6_ORYNI</name>
<dbReference type="Proteomes" id="UP000006591">
    <property type="component" value="Chromosome 7"/>
</dbReference>
<sequence>IVVALAIAGELARPPPPVPPAAPALPPAAGIFALLRSRLPVSLVRSGVRWREDGERFLAGPNVASGGGNESFLFQF</sequence>
<dbReference type="EnsemblPlants" id="ONIVA07G00980.2">
    <property type="protein sequence ID" value="ONIVA07G00980.2"/>
    <property type="gene ID" value="ONIVA07G00980"/>
</dbReference>
<dbReference type="HOGENOM" id="CLU_2661822_0_0_1"/>
<accession>A0A0E0HWD6</accession>
<evidence type="ECO:0000313" key="1">
    <source>
        <dbReference type="EnsemblPlants" id="ONIVA07G00980.2"/>
    </source>
</evidence>
<proteinExistence type="predicted"/>
<dbReference type="Gramene" id="ONIVA07G00980.2">
    <property type="protein sequence ID" value="ONIVA07G00980.2"/>
    <property type="gene ID" value="ONIVA07G00980"/>
</dbReference>
<dbReference type="AlphaFoldDB" id="A0A0E0HWD6"/>
<evidence type="ECO:0000313" key="2">
    <source>
        <dbReference type="Proteomes" id="UP000006591"/>
    </source>
</evidence>
<reference evidence="1" key="1">
    <citation type="submission" date="2015-04" db="UniProtKB">
        <authorList>
            <consortium name="EnsemblPlants"/>
        </authorList>
    </citation>
    <scope>IDENTIFICATION</scope>
    <source>
        <strain evidence="1">SL10</strain>
    </source>
</reference>
<keyword evidence="2" id="KW-1185">Reference proteome</keyword>
<protein>
    <submittedName>
        <fullName evidence="1">Uncharacterized protein</fullName>
    </submittedName>
</protein>
<reference evidence="1" key="2">
    <citation type="submission" date="2018-04" db="EMBL/GenBank/DDBJ databases">
        <title>OnivRS2 (Oryza nivara Reference Sequence Version 2).</title>
        <authorList>
            <person name="Zhang J."/>
            <person name="Kudrna D."/>
            <person name="Lee S."/>
            <person name="Talag J."/>
            <person name="Rajasekar S."/>
            <person name="Welchert J."/>
            <person name="Hsing Y.-I."/>
            <person name="Wing R.A."/>
        </authorList>
    </citation>
    <scope>NUCLEOTIDE SEQUENCE [LARGE SCALE GENOMIC DNA]</scope>
    <source>
        <strain evidence="1">SL10</strain>
    </source>
</reference>
<organism evidence="1">
    <name type="scientific">Oryza nivara</name>
    <name type="common">Indian wild rice</name>
    <name type="synonym">Oryza sativa f. spontanea</name>
    <dbReference type="NCBI Taxonomy" id="4536"/>
    <lineage>
        <taxon>Eukaryota</taxon>
        <taxon>Viridiplantae</taxon>
        <taxon>Streptophyta</taxon>
        <taxon>Embryophyta</taxon>
        <taxon>Tracheophyta</taxon>
        <taxon>Spermatophyta</taxon>
        <taxon>Magnoliopsida</taxon>
        <taxon>Liliopsida</taxon>
        <taxon>Poales</taxon>
        <taxon>Poaceae</taxon>
        <taxon>BOP clade</taxon>
        <taxon>Oryzoideae</taxon>
        <taxon>Oryzeae</taxon>
        <taxon>Oryzinae</taxon>
        <taxon>Oryza</taxon>
    </lineage>
</organism>